<proteinExistence type="inferred from homology"/>
<evidence type="ECO:0000256" key="2">
    <source>
        <dbReference type="ARBA" id="ARBA00001927"/>
    </source>
</evidence>
<dbReference type="PROSITE" id="PS51278">
    <property type="entry name" value="GATASE_TYPE_2"/>
    <property type="match status" value="1"/>
</dbReference>
<evidence type="ECO:0000256" key="11">
    <source>
        <dbReference type="ARBA" id="ARBA00023014"/>
    </source>
</evidence>
<evidence type="ECO:0000256" key="12">
    <source>
        <dbReference type="ARBA" id="ARBA00023164"/>
    </source>
</evidence>
<evidence type="ECO:0000256" key="13">
    <source>
        <dbReference type="ARBA" id="ARBA00023291"/>
    </source>
</evidence>
<dbReference type="PANTHER" id="PTHR11938">
    <property type="entry name" value="FAD NADPH DEHYDROGENASE/OXIDOREDUCTASE"/>
    <property type="match status" value="1"/>
</dbReference>
<evidence type="ECO:0000256" key="1">
    <source>
        <dbReference type="ARBA" id="ARBA00001917"/>
    </source>
</evidence>
<comment type="caution">
    <text evidence="16">The sequence shown here is derived from an EMBL/GenBank/DDBJ whole genome shotgun (WGS) entry which is preliminary data.</text>
</comment>
<dbReference type="InterPro" id="IPR050711">
    <property type="entry name" value="ET-N_metabolism_enzyme"/>
</dbReference>
<keyword evidence="10" id="KW-0408">Iron</keyword>
<gene>
    <name evidence="16" type="ORF">ADK38_16420</name>
</gene>
<evidence type="ECO:0000256" key="6">
    <source>
        <dbReference type="ARBA" id="ARBA00022643"/>
    </source>
</evidence>
<comment type="similarity">
    <text evidence="3">Belongs to the glutamate synthase family.</text>
</comment>
<dbReference type="InterPro" id="IPR017932">
    <property type="entry name" value="GATase_2_dom"/>
</dbReference>
<keyword evidence="17" id="KW-1185">Reference proteome</keyword>
<sequence length="93" mass="9671">MRSASHPAQQGLYDPRNEHDACGVGFVATLTGEASHALVEQALTVLRNLEHRGATGSEPDSGDGAGILLQVPDAFLREAVTFPLPEAGSYAVG</sequence>
<evidence type="ECO:0000259" key="15">
    <source>
        <dbReference type="PROSITE" id="PS51278"/>
    </source>
</evidence>
<organism evidence="16 17">
    <name type="scientific">Streptomyces varsoviensis</name>
    <dbReference type="NCBI Taxonomy" id="67373"/>
    <lineage>
        <taxon>Bacteria</taxon>
        <taxon>Bacillati</taxon>
        <taxon>Actinomycetota</taxon>
        <taxon>Actinomycetes</taxon>
        <taxon>Kitasatosporales</taxon>
        <taxon>Streptomycetaceae</taxon>
        <taxon>Streptomyces</taxon>
    </lineage>
</organism>
<dbReference type="EMBL" id="LGUT01001380">
    <property type="protein sequence ID" value="KOG89044.1"/>
    <property type="molecule type" value="Genomic_DNA"/>
</dbReference>
<keyword evidence="9" id="KW-0560">Oxidoreductase</keyword>
<dbReference type="Gene3D" id="3.60.20.10">
    <property type="entry name" value="Glutamine Phosphoribosylpyrophosphate, subunit 1, domain 1"/>
    <property type="match status" value="1"/>
</dbReference>
<dbReference type="SUPFAM" id="SSF56235">
    <property type="entry name" value="N-terminal nucleophile aminohydrolases (Ntn hydrolases)"/>
    <property type="match status" value="1"/>
</dbReference>
<evidence type="ECO:0000256" key="10">
    <source>
        <dbReference type="ARBA" id="ARBA00023004"/>
    </source>
</evidence>
<keyword evidence="7" id="KW-0479">Metal-binding</keyword>
<evidence type="ECO:0000256" key="7">
    <source>
        <dbReference type="ARBA" id="ARBA00022723"/>
    </source>
</evidence>
<keyword evidence="5" id="KW-0285">Flavoprotein</keyword>
<feature type="domain" description="Glutamine amidotransferase type-2" evidence="15">
    <location>
        <begin position="22"/>
        <end position="93"/>
    </location>
</feature>
<evidence type="ECO:0000256" key="5">
    <source>
        <dbReference type="ARBA" id="ARBA00022630"/>
    </source>
</evidence>
<evidence type="ECO:0000256" key="4">
    <source>
        <dbReference type="ARBA" id="ARBA00022605"/>
    </source>
</evidence>
<keyword evidence="12" id="KW-0314">Glutamate biosynthesis</keyword>
<dbReference type="Pfam" id="PF00310">
    <property type="entry name" value="GATase_2"/>
    <property type="match status" value="1"/>
</dbReference>
<accession>A0ABR5J6J5</accession>
<comment type="cofactor">
    <cofactor evidence="2">
        <name>[3Fe-4S] cluster</name>
        <dbReference type="ChEBI" id="CHEBI:21137"/>
    </cofactor>
</comment>
<comment type="pathway">
    <text evidence="14">Amino-acid biosynthesis.</text>
</comment>
<keyword evidence="11" id="KW-0411">Iron-sulfur</keyword>
<keyword evidence="6" id="KW-0288">FMN</keyword>
<evidence type="ECO:0000313" key="17">
    <source>
        <dbReference type="Proteomes" id="UP000037020"/>
    </source>
</evidence>
<dbReference type="Proteomes" id="UP000037020">
    <property type="component" value="Unassembled WGS sequence"/>
</dbReference>
<evidence type="ECO:0000256" key="8">
    <source>
        <dbReference type="ARBA" id="ARBA00022962"/>
    </source>
</evidence>
<evidence type="ECO:0000256" key="14">
    <source>
        <dbReference type="ARBA" id="ARBA00029440"/>
    </source>
</evidence>
<protein>
    <recommendedName>
        <fullName evidence="15">Glutamine amidotransferase type-2 domain-containing protein</fullName>
    </recommendedName>
</protein>
<dbReference type="PANTHER" id="PTHR11938:SF133">
    <property type="entry name" value="GLUTAMATE SYNTHASE (NADH)"/>
    <property type="match status" value="1"/>
</dbReference>
<comment type="cofactor">
    <cofactor evidence="1">
        <name>FMN</name>
        <dbReference type="ChEBI" id="CHEBI:58210"/>
    </cofactor>
</comment>
<keyword evidence="13" id="KW-0003">3Fe-4S</keyword>
<dbReference type="InterPro" id="IPR029055">
    <property type="entry name" value="Ntn_hydrolases_N"/>
</dbReference>
<keyword evidence="4" id="KW-0028">Amino-acid biosynthesis</keyword>
<evidence type="ECO:0000313" key="16">
    <source>
        <dbReference type="EMBL" id="KOG89044.1"/>
    </source>
</evidence>
<reference evidence="16 17" key="1">
    <citation type="submission" date="2015-07" db="EMBL/GenBank/DDBJ databases">
        <authorList>
            <person name="Ju K.-S."/>
            <person name="Doroghazi J.R."/>
            <person name="Metcalf W.W."/>
        </authorList>
    </citation>
    <scope>NUCLEOTIDE SEQUENCE [LARGE SCALE GENOMIC DNA]</scope>
    <source>
        <strain evidence="16 17">NRRL B-3589</strain>
    </source>
</reference>
<evidence type="ECO:0000256" key="3">
    <source>
        <dbReference type="ARBA" id="ARBA00009716"/>
    </source>
</evidence>
<evidence type="ECO:0000256" key="9">
    <source>
        <dbReference type="ARBA" id="ARBA00023002"/>
    </source>
</evidence>
<keyword evidence="8" id="KW-0315">Glutamine amidotransferase</keyword>
<name>A0ABR5J6J5_9ACTN</name>
<feature type="non-terminal residue" evidence="16">
    <location>
        <position position="93"/>
    </location>
</feature>